<organism evidence="3 4">
    <name type="scientific">Rotaria sordida</name>
    <dbReference type="NCBI Taxonomy" id="392033"/>
    <lineage>
        <taxon>Eukaryota</taxon>
        <taxon>Metazoa</taxon>
        <taxon>Spiralia</taxon>
        <taxon>Gnathifera</taxon>
        <taxon>Rotifera</taxon>
        <taxon>Eurotatoria</taxon>
        <taxon>Bdelloidea</taxon>
        <taxon>Philodinida</taxon>
        <taxon>Philodinidae</taxon>
        <taxon>Rotaria</taxon>
    </lineage>
</organism>
<gene>
    <name evidence="3" type="ORF">JBS370_LOCUS13533</name>
</gene>
<keyword evidence="2" id="KW-0472">Membrane</keyword>
<feature type="compositionally biased region" description="Basic and acidic residues" evidence="1">
    <location>
        <begin position="10"/>
        <end position="20"/>
    </location>
</feature>
<dbReference type="Proteomes" id="UP000663836">
    <property type="component" value="Unassembled WGS sequence"/>
</dbReference>
<evidence type="ECO:0000256" key="1">
    <source>
        <dbReference type="SAM" id="MobiDB-lite"/>
    </source>
</evidence>
<comment type="caution">
    <text evidence="3">The sequence shown here is derived from an EMBL/GenBank/DDBJ whole genome shotgun (WGS) entry which is preliminary data.</text>
</comment>
<accession>A0A818ZV04</accession>
<feature type="region of interest" description="Disordered" evidence="1">
    <location>
        <begin position="1"/>
        <end position="20"/>
    </location>
</feature>
<protein>
    <submittedName>
        <fullName evidence="3">Uncharacterized protein</fullName>
    </submittedName>
</protein>
<evidence type="ECO:0000256" key="2">
    <source>
        <dbReference type="SAM" id="Phobius"/>
    </source>
</evidence>
<evidence type="ECO:0000313" key="4">
    <source>
        <dbReference type="Proteomes" id="UP000663836"/>
    </source>
</evidence>
<reference evidence="3" key="1">
    <citation type="submission" date="2021-02" db="EMBL/GenBank/DDBJ databases">
        <authorList>
            <person name="Nowell W R."/>
        </authorList>
    </citation>
    <scope>NUCLEOTIDE SEQUENCE</scope>
</reference>
<evidence type="ECO:0000313" key="3">
    <source>
        <dbReference type="EMBL" id="CAF3768385.1"/>
    </source>
</evidence>
<dbReference type="AlphaFoldDB" id="A0A818ZV04"/>
<keyword evidence="2" id="KW-1133">Transmembrane helix</keyword>
<keyword evidence="2" id="KW-0812">Transmembrane</keyword>
<dbReference type="EMBL" id="CAJOBD010001167">
    <property type="protein sequence ID" value="CAF3768385.1"/>
    <property type="molecule type" value="Genomic_DNA"/>
</dbReference>
<sequence length="138" mass="15627">MMEEIPLVDPEPKESTFPEKSGLRHDLVVSKDDHLENRITIPSRIMDQGNSVFSRQTLYLKLASDGNQSDDYDLGNFVQESSCEYAPSRNKQCRAWLCYILPRLLIASLIFLAGFGFAQIVSRHSSKCLNIILCAVYP</sequence>
<feature type="transmembrane region" description="Helical" evidence="2">
    <location>
        <begin position="96"/>
        <end position="118"/>
    </location>
</feature>
<name>A0A818ZV04_9BILA</name>
<proteinExistence type="predicted"/>